<dbReference type="SUPFAM" id="SSF88723">
    <property type="entry name" value="PIN domain-like"/>
    <property type="match status" value="1"/>
</dbReference>
<evidence type="ECO:0000256" key="8">
    <source>
        <dbReference type="SAM" id="Phobius"/>
    </source>
</evidence>
<dbReference type="Gene3D" id="3.40.50.1010">
    <property type="entry name" value="5'-nuclease"/>
    <property type="match status" value="1"/>
</dbReference>
<keyword evidence="6" id="KW-0460">Magnesium</keyword>
<keyword evidence="2" id="KW-1277">Toxin-antitoxin system</keyword>
<dbReference type="PANTHER" id="PTHR33653:SF1">
    <property type="entry name" value="RIBONUCLEASE VAPC2"/>
    <property type="match status" value="1"/>
</dbReference>
<feature type="domain" description="PIN" evidence="9">
    <location>
        <begin position="4"/>
        <end position="123"/>
    </location>
</feature>
<evidence type="ECO:0000256" key="4">
    <source>
        <dbReference type="ARBA" id="ARBA00022723"/>
    </source>
</evidence>
<gene>
    <name evidence="10" type="ordered locus">Dole_1840</name>
</gene>
<evidence type="ECO:0000256" key="2">
    <source>
        <dbReference type="ARBA" id="ARBA00022649"/>
    </source>
</evidence>
<evidence type="ECO:0000256" key="7">
    <source>
        <dbReference type="ARBA" id="ARBA00038093"/>
    </source>
</evidence>
<dbReference type="Proteomes" id="UP000008561">
    <property type="component" value="Chromosome"/>
</dbReference>
<dbReference type="RefSeq" id="WP_012175257.1">
    <property type="nucleotide sequence ID" value="NC_009943.1"/>
</dbReference>
<evidence type="ECO:0000256" key="1">
    <source>
        <dbReference type="ARBA" id="ARBA00001946"/>
    </source>
</evidence>
<keyword evidence="8" id="KW-1133">Transmembrane helix</keyword>
<organism evidence="10 11">
    <name type="scientific">Desulfosudis oleivorans (strain DSM 6200 / JCM 39069 / Hxd3)</name>
    <name type="common">Desulfococcus oleovorans</name>
    <dbReference type="NCBI Taxonomy" id="96561"/>
    <lineage>
        <taxon>Bacteria</taxon>
        <taxon>Pseudomonadati</taxon>
        <taxon>Thermodesulfobacteriota</taxon>
        <taxon>Desulfobacteria</taxon>
        <taxon>Desulfobacterales</taxon>
        <taxon>Desulfosudaceae</taxon>
        <taxon>Desulfosudis</taxon>
    </lineage>
</organism>
<keyword evidence="4" id="KW-0479">Metal-binding</keyword>
<proteinExistence type="inferred from homology"/>
<dbReference type="STRING" id="96561.Dole_1840"/>
<comment type="similarity">
    <text evidence="7">Belongs to the PINc/VapC protein family.</text>
</comment>
<dbReference type="InterPro" id="IPR050556">
    <property type="entry name" value="Type_II_TA_system_RNase"/>
</dbReference>
<accession>A8ZSA7</accession>
<evidence type="ECO:0000259" key="9">
    <source>
        <dbReference type="Pfam" id="PF01850"/>
    </source>
</evidence>
<dbReference type="InterPro" id="IPR002716">
    <property type="entry name" value="PIN_dom"/>
</dbReference>
<reference evidence="10 11" key="1">
    <citation type="submission" date="2007-10" db="EMBL/GenBank/DDBJ databases">
        <title>Complete sequence of Desulfococcus oleovorans Hxd3.</title>
        <authorList>
            <consortium name="US DOE Joint Genome Institute"/>
            <person name="Copeland A."/>
            <person name="Lucas S."/>
            <person name="Lapidus A."/>
            <person name="Barry K."/>
            <person name="Glavina del Rio T."/>
            <person name="Dalin E."/>
            <person name="Tice H."/>
            <person name="Pitluck S."/>
            <person name="Kiss H."/>
            <person name="Brettin T."/>
            <person name="Bruce D."/>
            <person name="Detter J.C."/>
            <person name="Han C."/>
            <person name="Schmutz J."/>
            <person name="Larimer F."/>
            <person name="Land M."/>
            <person name="Hauser L."/>
            <person name="Kyrpides N."/>
            <person name="Kim E."/>
            <person name="Wawrik B."/>
            <person name="Richardson P."/>
        </authorList>
    </citation>
    <scope>NUCLEOTIDE SEQUENCE [LARGE SCALE GENOMIC DNA]</scope>
    <source>
        <strain evidence="11">DSM 6200 / JCM 39069 / Hxd3</strain>
    </source>
</reference>
<sequence length="135" mass="15283">MKLILDTNAYVGFKLGIAPLVAYITRADIVFLSPVVLGELMFGFRNGSRFDRNMEELNRFLEHPAVEVMGMTQITSDRYARIATQLKQQGTPLPTNDIWIAAQTMESGTELVTMDRHFEKIANLVYRLFDSPKPG</sequence>
<dbReference type="GO" id="GO:0046872">
    <property type="term" value="F:metal ion binding"/>
    <property type="evidence" value="ECO:0007669"/>
    <property type="project" value="UniProtKB-KW"/>
</dbReference>
<dbReference type="GO" id="GO:0016787">
    <property type="term" value="F:hydrolase activity"/>
    <property type="evidence" value="ECO:0007669"/>
    <property type="project" value="UniProtKB-KW"/>
</dbReference>
<feature type="transmembrane region" description="Helical" evidence="8">
    <location>
        <begin position="20"/>
        <end position="44"/>
    </location>
</feature>
<dbReference type="HOGENOM" id="CLU_118482_5_0_7"/>
<evidence type="ECO:0000256" key="3">
    <source>
        <dbReference type="ARBA" id="ARBA00022722"/>
    </source>
</evidence>
<dbReference type="CDD" id="cd18753">
    <property type="entry name" value="PIN_VapC4-5_FitB-like"/>
    <property type="match status" value="1"/>
</dbReference>
<dbReference type="AlphaFoldDB" id="A8ZSA7"/>
<dbReference type="OrthoDB" id="9799448at2"/>
<dbReference type="InterPro" id="IPR029060">
    <property type="entry name" value="PIN-like_dom_sf"/>
</dbReference>
<dbReference type="KEGG" id="dol:Dole_1840"/>
<keyword evidence="5" id="KW-0378">Hydrolase</keyword>
<evidence type="ECO:0000313" key="11">
    <source>
        <dbReference type="Proteomes" id="UP000008561"/>
    </source>
</evidence>
<keyword evidence="8" id="KW-0812">Transmembrane</keyword>
<comment type="cofactor">
    <cofactor evidence="1">
        <name>Mg(2+)</name>
        <dbReference type="ChEBI" id="CHEBI:18420"/>
    </cofactor>
</comment>
<keyword evidence="3" id="KW-0540">Nuclease</keyword>
<protein>
    <submittedName>
        <fullName evidence="10">PilT protein domain protein</fullName>
    </submittedName>
</protein>
<keyword evidence="11" id="KW-1185">Reference proteome</keyword>
<dbReference type="EMBL" id="CP000859">
    <property type="protein sequence ID" value="ABW67644.1"/>
    <property type="molecule type" value="Genomic_DNA"/>
</dbReference>
<dbReference type="eggNOG" id="COG1487">
    <property type="taxonomic scope" value="Bacteria"/>
</dbReference>
<evidence type="ECO:0000256" key="5">
    <source>
        <dbReference type="ARBA" id="ARBA00022801"/>
    </source>
</evidence>
<evidence type="ECO:0000256" key="6">
    <source>
        <dbReference type="ARBA" id="ARBA00022842"/>
    </source>
</evidence>
<keyword evidence="8" id="KW-0472">Membrane</keyword>
<dbReference type="Pfam" id="PF01850">
    <property type="entry name" value="PIN"/>
    <property type="match status" value="1"/>
</dbReference>
<name>A8ZSA7_DESOH</name>
<dbReference type="PANTHER" id="PTHR33653">
    <property type="entry name" value="RIBONUCLEASE VAPC2"/>
    <property type="match status" value="1"/>
</dbReference>
<evidence type="ECO:0000313" key="10">
    <source>
        <dbReference type="EMBL" id="ABW67644.1"/>
    </source>
</evidence>
<dbReference type="GO" id="GO:0004518">
    <property type="term" value="F:nuclease activity"/>
    <property type="evidence" value="ECO:0007669"/>
    <property type="project" value="UniProtKB-KW"/>
</dbReference>